<evidence type="ECO:0000259" key="2">
    <source>
        <dbReference type="Pfam" id="PF13403"/>
    </source>
</evidence>
<keyword evidence="4" id="KW-1185">Reference proteome</keyword>
<accession>A0A1X6YTC8</accession>
<protein>
    <recommendedName>
        <fullName evidence="2">Hedgehog/Intein (Hint) domain-containing protein</fullName>
    </recommendedName>
</protein>
<dbReference type="AlphaFoldDB" id="A0A1X6YTC8"/>
<sequence length="368" mass="39663">MAAYSYIGYAPNVISVSFFNGTVTLATTYDPNTDRRVFNVQDDPGPPNLVNGDPDNGTDFNGDRFNNENGDDLTQQGLVTDLDGTPIGGLTANGDIYLEESYTLTNPNGGTIDVYRVEVNGTLAGYITSEPLDPGVAYAFTVSNVTPDNAPDTTDPDAIVDVPCFVLGTMIQTPDGDVTVENLKCGDLVTTAEGNAKKIRWIGSRTIDVSQSGQSHLKPIRISKDALGLGSPTADLLVSPNHKVLISEAELEVLFDEPEVLIPAKFLLELPGVEVVNDASQVTYYHFIFDQHEIVFSNGAKTESLYPGDMALRGVTKATQDELFEIFPGVFDGRLTDYGPTAAAVLKKHEVSVLVANNRTKRPVRIQA</sequence>
<dbReference type="InterPro" id="IPR036844">
    <property type="entry name" value="Hint_dom_sf"/>
</dbReference>
<gene>
    <name evidence="3" type="ORF">RUM8411_01236</name>
</gene>
<dbReference type="Gene3D" id="2.170.16.10">
    <property type="entry name" value="Hedgehog/Intein (Hint) domain"/>
    <property type="match status" value="1"/>
</dbReference>
<dbReference type="OrthoDB" id="6305173at2"/>
<dbReference type="RefSeq" id="WP_085821790.1">
    <property type="nucleotide sequence ID" value="NZ_FWFP01000003.1"/>
</dbReference>
<evidence type="ECO:0000313" key="3">
    <source>
        <dbReference type="EMBL" id="SLN30488.1"/>
    </source>
</evidence>
<feature type="domain" description="Hedgehog/Intein (Hint)" evidence="2">
    <location>
        <begin position="163"/>
        <end position="309"/>
    </location>
</feature>
<evidence type="ECO:0000256" key="1">
    <source>
        <dbReference type="SAM" id="MobiDB-lite"/>
    </source>
</evidence>
<feature type="region of interest" description="Disordered" evidence="1">
    <location>
        <begin position="41"/>
        <end position="70"/>
    </location>
</feature>
<name>A0A1X6YTC8_9RHOB</name>
<proteinExistence type="predicted"/>
<dbReference type="Proteomes" id="UP000193778">
    <property type="component" value="Unassembled WGS sequence"/>
</dbReference>
<dbReference type="EMBL" id="FWFP01000003">
    <property type="protein sequence ID" value="SLN30488.1"/>
    <property type="molecule type" value="Genomic_DNA"/>
</dbReference>
<reference evidence="4" key="1">
    <citation type="submission" date="2017-03" db="EMBL/GenBank/DDBJ databases">
        <authorList>
            <person name="Rodrigo-Torres L."/>
            <person name="Arahal R.D."/>
            <person name="Lucena T."/>
        </authorList>
    </citation>
    <scope>NUCLEOTIDE SEQUENCE [LARGE SCALE GENOMIC DNA]</scope>
    <source>
        <strain evidence="4">CECT 8411</strain>
    </source>
</reference>
<dbReference type="Pfam" id="PF13403">
    <property type="entry name" value="Hint_2"/>
    <property type="match status" value="1"/>
</dbReference>
<dbReference type="SUPFAM" id="SSF51294">
    <property type="entry name" value="Hedgehog/intein (Hint) domain"/>
    <property type="match status" value="1"/>
</dbReference>
<dbReference type="InterPro" id="IPR028992">
    <property type="entry name" value="Hedgehog/Intein_dom"/>
</dbReference>
<organism evidence="3 4">
    <name type="scientific">Ruegeria meonggei</name>
    <dbReference type="NCBI Taxonomy" id="1446476"/>
    <lineage>
        <taxon>Bacteria</taxon>
        <taxon>Pseudomonadati</taxon>
        <taxon>Pseudomonadota</taxon>
        <taxon>Alphaproteobacteria</taxon>
        <taxon>Rhodobacterales</taxon>
        <taxon>Roseobacteraceae</taxon>
        <taxon>Ruegeria</taxon>
    </lineage>
</organism>
<evidence type="ECO:0000313" key="4">
    <source>
        <dbReference type="Proteomes" id="UP000193778"/>
    </source>
</evidence>